<evidence type="ECO:0000313" key="2">
    <source>
        <dbReference type="Proteomes" id="UP000070587"/>
    </source>
</evidence>
<dbReference type="KEGG" id="pyc:TQ32_00595"/>
<dbReference type="InterPro" id="IPR016031">
    <property type="entry name" value="Trp_RNA-bd_attenuator-like_dom"/>
</dbReference>
<dbReference type="Pfam" id="PF01987">
    <property type="entry name" value="AIM24"/>
    <property type="match status" value="1"/>
</dbReference>
<gene>
    <name evidence="1" type="ORF">TQ32_00595</name>
</gene>
<dbReference type="Gene3D" id="3.60.160.10">
    <property type="entry name" value="Mitochondrial biogenesis AIM24"/>
    <property type="match status" value="1"/>
</dbReference>
<protein>
    <recommendedName>
        <fullName evidence="3">TIGR00266 family protein</fullName>
    </recommendedName>
</protein>
<dbReference type="PATRIC" id="fig|1609559.3.peg.122"/>
<evidence type="ECO:0008006" key="3">
    <source>
        <dbReference type="Google" id="ProtNLM"/>
    </source>
</evidence>
<evidence type="ECO:0000313" key="1">
    <source>
        <dbReference type="EMBL" id="AMM53157.1"/>
    </source>
</evidence>
<organism evidence="1 2">
    <name type="scientific">Pyrococcus kukulkanii</name>
    <dbReference type="NCBI Taxonomy" id="1609559"/>
    <lineage>
        <taxon>Archaea</taxon>
        <taxon>Methanobacteriati</taxon>
        <taxon>Methanobacteriota</taxon>
        <taxon>Thermococci</taxon>
        <taxon>Thermococcales</taxon>
        <taxon>Thermococcaceae</taxon>
        <taxon>Pyrococcus</taxon>
    </lineage>
</organism>
<reference evidence="1 2" key="2">
    <citation type="journal article" date="2016" name="Int. J. Syst. Evol. Microbiol.">
        <title>Pyrococcus kukulkanii sp. nov., a hyperthermophilic, piezophilic archaeon isolated from a deep-sea hydrothermal vent.</title>
        <authorList>
            <person name="Callac N."/>
            <person name="Oger P."/>
            <person name="Lesongeur F."/>
            <person name="Rattray J.E."/>
            <person name="Vannier P."/>
            <person name="Michoud G."/>
            <person name="Beauverger M."/>
            <person name="Gayet N."/>
            <person name="Rouxel O."/>
            <person name="Jebbar M."/>
            <person name="Godfroy A."/>
        </authorList>
    </citation>
    <scope>NUCLEOTIDE SEQUENCE [LARGE SCALE GENOMIC DNA]</scope>
    <source>
        <strain evidence="1 2">NCB100</strain>
    </source>
</reference>
<dbReference type="STRING" id="1609559.TQ32_00595"/>
<dbReference type="Proteomes" id="UP000070587">
    <property type="component" value="Chromosome"/>
</dbReference>
<dbReference type="PANTHER" id="PTHR43657">
    <property type="entry name" value="TRYPTOPHAN RNA-BINDING ATTENUATOR PROTEIN-LIKE PROTEIN"/>
    <property type="match status" value="1"/>
</dbReference>
<dbReference type="AlphaFoldDB" id="A0A127B7K5"/>
<dbReference type="NCBIfam" id="TIGR00266">
    <property type="entry name" value="TIGR00266 family protein"/>
    <property type="match status" value="1"/>
</dbReference>
<dbReference type="SUPFAM" id="SSF51219">
    <property type="entry name" value="TRAP-like"/>
    <property type="match status" value="1"/>
</dbReference>
<dbReference type="OrthoDB" id="7592at2157"/>
<accession>A0A127B7K5</accession>
<dbReference type="InterPro" id="IPR036983">
    <property type="entry name" value="AIM24_sf"/>
</dbReference>
<reference evidence="2" key="1">
    <citation type="submission" date="2015-02" db="EMBL/GenBank/DDBJ databases">
        <title>Pyrococcus kukulkanii sp. nov., a novel hyperthermophilic archaeon isolated from a deep-sea hydrothermal vent at the Guaymas Basin.</title>
        <authorList>
            <person name="Oger P.M."/>
            <person name="Callac N."/>
            <person name="Jebbar M."/>
            <person name="Godfroy A."/>
        </authorList>
    </citation>
    <scope>NUCLEOTIDE SEQUENCE [LARGE SCALE GENOMIC DNA]</scope>
    <source>
        <strain evidence="2">NCB100</strain>
    </source>
</reference>
<name>A0A127B7K5_9EURY</name>
<dbReference type="EMBL" id="CP010835">
    <property type="protein sequence ID" value="AMM53157.1"/>
    <property type="molecule type" value="Genomic_DNA"/>
</dbReference>
<dbReference type="GeneID" id="28490283"/>
<dbReference type="InterPro" id="IPR002838">
    <property type="entry name" value="AIM24"/>
</dbReference>
<dbReference type="PANTHER" id="PTHR43657:SF1">
    <property type="entry name" value="ALTERED INHERITANCE OF MITOCHONDRIA PROTEIN 24, MITOCHONDRIAL"/>
    <property type="match status" value="1"/>
</dbReference>
<proteinExistence type="predicted"/>
<sequence length="218" mass="23434">MEYKIEHRPSFSLLEIQLGPGEAVQAEAGAMVYMDPTVSLETKARGGIFGALKRSILGGESFFVNVFRGPGKVGFAPGYPGDIIGLEIDGKLYAQSGAFIAASENIDIDVKFGGATTFIGREGVFLLEMRGKGMVFLSSYGAIQKISLNGESLIVDTGHMVAFTEGIDFTIKRMGGLKSTLFSGEGLVFEFRGTGDVYIQTRSLDGFLSWILPHLPKS</sequence>
<dbReference type="RefSeq" id="WP_068320031.1">
    <property type="nucleotide sequence ID" value="NZ_CP010835.1"/>
</dbReference>